<comment type="caution">
    <text evidence="1">The sequence shown here is derived from an EMBL/GenBank/DDBJ whole genome shotgun (WGS) entry which is preliminary data.</text>
</comment>
<keyword evidence="2" id="KW-1185">Reference proteome</keyword>
<proteinExistence type="predicted"/>
<protein>
    <submittedName>
        <fullName evidence="1">Uncharacterized protein</fullName>
    </submittedName>
</protein>
<evidence type="ECO:0000313" key="1">
    <source>
        <dbReference type="EMBL" id="GIY15774.1"/>
    </source>
</evidence>
<accession>A0AAV4R585</accession>
<dbReference type="EMBL" id="BPLR01007282">
    <property type="protein sequence ID" value="GIY15774.1"/>
    <property type="molecule type" value="Genomic_DNA"/>
</dbReference>
<name>A0AAV4R585_CAEEX</name>
<reference evidence="1 2" key="1">
    <citation type="submission" date="2021-06" db="EMBL/GenBank/DDBJ databases">
        <title>Caerostris extrusa draft genome.</title>
        <authorList>
            <person name="Kono N."/>
            <person name="Arakawa K."/>
        </authorList>
    </citation>
    <scope>NUCLEOTIDE SEQUENCE [LARGE SCALE GENOMIC DNA]</scope>
</reference>
<evidence type="ECO:0000313" key="2">
    <source>
        <dbReference type="Proteomes" id="UP001054945"/>
    </source>
</evidence>
<organism evidence="1 2">
    <name type="scientific">Caerostris extrusa</name>
    <name type="common">Bark spider</name>
    <name type="synonym">Caerostris bankana</name>
    <dbReference type="NCBI Taxonomy" id="172846"/>
    <lineage>
        <taxon>Eukaryota</taxon>
        <taxon>Metazoa</taxon>
        <taxon>Ecdysozoa</taxon>
        <taxon>Arthropoda</taxon>
        <taxon>Chelicerata</taxon>
        <taxon>Arachnida</taxon>
        <taxon>Araneae</taxon>
        <taxon>Araneomorphae</taxon>
        <taxon>Entelegynae</taxon>
        <taxon>Araneoidea</taxon>
        <taxon>Araneidae</taxon>
        <taxon>Caerostris</taxon>
    </lineage>
</organism>
<dbReference type="Proteomes" id="UP001054945">
    <property type="component" value="Unassembled WGS sequence"/>
</dbReference>
<gene>
    <name evidence="1" type="ORF">CEXT_64521</name>
</gene>
<sequence>MSHLVKLGLNKENNFELFRKWRNGNLKLQNSKHTRLKLTLSQGRKATSSSPRVDLLRRGLLRRGPFCVPPPPARKMETQKNNSDAIRRRCASACGRRDFLMRFEGKVGKIG</sequence>
<dbReference type="AlphaFoldDB" id="A0AAV4R585"/>